<accession>A0ABV9LZB2</accession>
<organism evidence="1 2">
    <name type="scientific">Glaciecola siphonariae</name>
    <dbReference type="NCBI Taxonomy" id="521012"/>
    <lineage>
        <taxon>Bacteria</taxon>
        <taxon>Pseudomonadati</taxon>
        <taxon>Pseudomonadota</taxon>
        <taxon>Gammaproteobacteria</taxon>
        <taxon>Alteromonadales</taxon>
        <taxon>Alteromonadaceae</taxon>
        <taxon>Glaciecola</taxon>
    </lineage>
</organism>
<dbReference type="Pfam" id="PF06296">
    <property type="entry name" value="RelE"/>
    <property type="match status" value="1"/>
</dbReference>
<evidence type="ECO:0000313" key="1">
    <source>
        <dbReference type="EMBL" id="MFC4701484.1"/>
    </source>
</evidence>
<keyword evidence="2" id="KW-1185">Reference proteome</keyword>
<evidence type="ECO:0000313" key="2">
    <source>
        <dbReference type="Proteomes" id="UP001595897"/>
    </source>
</evidence>
<gene>
    <name evidence="1" type="ORF">ACFO4O_15065</name>
</gene>
<dbReference type="Proteomes" id="UP001595897">
    <property type="component" value="Unassembled WGS sequence"/>
</dbReference>
<comment type="caution">
    <text evidence="1">The sequence shown here is derived from an EMBL/GenBank/DDBJ whole genome shotgun (WGS) entry which is preliminary data.</text>
</comment>
<dbReference type="EMBL" id="JBHSGU010000010">
    <property type="protein sequence ID" value="MFC4701484.1"/>
    <property type="molecule type" value="Genomic_DNA"/>
</dbReference>
<name>A0ABV9LZB2_9ALTE</name>
<proteinExistence type="predicted"/>
<reference evidence="2" key="1">
    <citation type="journal article" date="2019" name="Int. J. Syst. Evol. Microbiol.">
        <title>The Global Catalogue of Microorganisms (GCM) 10K type strain sequencing project: providing services to taxonomists for standard genome sequencing and annotation.</title>
        <authorList>
            <consortium name="The Broad Institute Genomics Platform"/>
            <consortium name="The Broad Institute Genome Sequencing Center for Infectious Disease"/>
            <person name="Wu L."/>
            <person name="Ma J."/>
        </authorList>
    </citation>
    <scope>NUCLEOTIDE SEQUENCE [LARGE SCALE GENOMIC DNA]</scope>
    <source>
        <strain evidence="2">KACC 12507</strain>
    </source>
</reference>
<sequence>MEKGLIDADLGGHVYKKRAPIEGQGKSSGLRTILAFKMDNKAFFMYGFPKNARDNIDTKELKAFKRLAKELLAYSDALLKRALKTGSIVEVK</sequence>
<dbReference type="PIRSF" id="PIRSF018634">
    <property type="entry name" value="UCP018634"/>
    <property type="match status" value="1"/>
</dbReference>
<dbReference type="RefSeq" id="WP_382410008.1">
    <property type="nucleotide sequence ID" value="NZ_JBHSGU010000010.1"/>
</dbReference>
<dbReference type="InterPro" id="IPR009387">
    <property type="entry name" value="HigB-2"/>
</dbReference>
<protein>
    <submittedName>
        <fullName evidence="1">Type II toxin-antitoxin system RelE/ParE family toxin</fullName>
    </submittedName>
</protein>